<name>A0A4R7FER3_9FLAO</name>
<gene>
    <name evidence="3" type="ORF">C8P70_101133</name>
</gene>
<feature type="region of interest" description="Disordered" evidence="1">
    <location>
        <begin position="295"/>
        <end position="315"/>
    </location>
</feature>
<reference evidence="3 4" key="1">
    <citation type="submission" date="2019-03" db="EMBL/GenBank/DDBJ databases">
        <title>Genomic Encyclopedia of Archaeal and Bacterial Type Strains, Phase II (KMG-II): from individual species to whole genera.</title>
        <authorList>
            <person name="Goeker M."/>
        </authorList>
    </citation>
    <scope>NUCLEOTIDE SEQUENCE [LARGE SCALE GENOMIC DNA]</scope>
    <source>
        <strain evidence="3 4">DSM 28213</strain>
    </source>
</reference>
<dbReference type="EMBL" id="SOAG01000001">
    <property type="protein sequence ID" value="TDS66236.1"/>
    <property type="molecule type" value="Genomic_DNA"/>
</dbReference>
<evidence type="ECO:0000313" key="3">
    <source>
        <dbReference type="EMBL" id="TDS66236.1"/>
    </source>
</evidence>
<dbReference type="InterPro" id="IPR052336">
    <property type="entry name" value="MlaD_Phospholipid_Transporter"/>
</dbReference>
<keyword evidence="4" id="KW-1185">Reference proteome</keyword>
<dbReference type="PANTHER" id="PTHR33371">
    <property type="entry name" value="INTERMEMBRANE PHOSPHOLIPID TRANSPORT SYSTEM BINDING PROTEIN MLAD-RELATED"/>
    <property type="match status" value="1"/>
</dbReference>
<dbReference type="InterPro" id="IPR003399">
    <property type="entry name" value="Mce/MlaD"/>
</dbReference>
<protein>
    <submittedName>
        <fullName evidence="3">Phospholipid/cholesterol/gamma-HCH transport system substrate-binding protein</fullName>
    </submittedName>
</protein>
<dbReference type="OrthoDB" id="9769132at2"/>
<evidence type="ECO:0000259" key="2">
    <source>
        <dbReference type="Pfam" id="PF02470"/>
    </source>
</evidence>
<comment type="caution">
    <text evidence="3">The sequence shown here is derived from an EMBL/GenBank/DDBJ whole genome shotgun (WGS) entry which is preliminary data.</text>
</comment>
<dbReference type="AlphaFoldDB" id="A0A4R7FER3"/>
<dbReference type="RefSeq" id="WP_133711420.1">
    <property type="nucleotide sequence ID" value="NZ_SOAG01000001.1"/>
</dbReference>
<organism evidence="3 4">
    <name type="scientific">Myroides indicus</name>
    <dbReference type="NCBI Taxonomy" id="1323422"/>
    <lineage>
        <taxon>Bacteria</taxon>
        <taxon>Pseudomonadati</taxon>
        <taxon>Bacteroidota</taxon>
        <taxon>Flavobacteriia</taxon>
        <taxon>Flavobacteriales</taxon>
        <taxon>Flavobacteriaceae</taxon>
        <taxon>Myroides</taxon>
    </lineage>
</organism>
<proteinExistence type="predicted"/>
<evidence type="ECO:0000313" key="4">
    <source>
        <dbReference type="Proteomes" id="UP000295215"/>
    </source>
</evidence>
<dbReference type="PANTHER" id="PTHR33371:SF4">
    <property type="entry name" value="INTERMEMBRANE PHOSPHOLIPID TRANSPORT SYSTEM BINDING PROTEIN MLAD"/>
    <property type="match status" value="1"/>
</dbReference>
<evidence type="ECO:0000256" key="1">
    <source>
        <dbReference type="SAM" id="MobiDB-lite"/>
    </source>
</evidence>
<sequence length="315" mass="34591">MKISREIKTAVLVLTAILLLIWGYSFIKGKNLFDNSTKYYVEYSNVEGLTMSSNVTINGLVVGKVSNIDINQQNGKLLVELTMNKSMNISKSSIATIYSPGLISGKGISIDPKFGDTDYASSGDYLKGEVQLDITEKLGGQLEPLQQKVEELLKNANQMMLAINNIIDNKTQVNLKSAIAELDATLAGANRLIATTTPKLDKTMDNLNTVSSNFSELSLELNSLDIKSTFAKLDNATGSLDKIMSDVDSGKGTIGKLLKDDQMYNNLAGASKELEQLLRDLKENPKRYVHFSLFGKKAQPYQEPESDNTTNSQQQ</sequence>
<accession>A0A4R7FER3</accession>
<feature type="domain" description="Mce/MlaD" evidence="2">
    <location>
        <begin position="36"/>
        <end position="112"/>
    </location>
</feature>
<dbReference type="Proteomes" id="UP000295215">
    <property type="component" value="Unassembled WGS sequence"/>
</dbReference>
<dbReference type="Pfam" id="PF02470">
    <property type="entry name" value="MlaD"/>
    <property type="match status" value="1"/>
</dbReference>